<evidence type="ECO:0000313" key="2">
    <source>
        <dbReference type="EMBL" id="QCI59176.1"/>
    </source>
</evidence>
<keyword evidence="1" id="KW-0175">Coiled coil</keyword>
<evidence type="ECO:0000256" key="1">
    <source>
        <dbReference type="SAM" id="Coils"/>
    </source>
</evidence>
<reference evidence="3" key="1">
    <citation type="submission" date="2018-12" db="EMBL/GenBank/DDBJ databases">
        <title>Dusodibacter welbiota gen. nov., sp. nov., isolated from human faeces and emended description of the Oscillibacter genus.</title>
        <authorList>
            <person name="Le Roy T."/>
            <person name="Van der Smissen P."/>
            <person name="Delzenne N."/>
            <person name="Muccioli G."/>
            <person name="Collet J.F."/>
            <person name="Cani P.D."/>
        </authorList>
    </citation>
    <scope>NUCLEOTIDE SEQUENCE [LARGE SCALE GENOMIC DNA]</scope>
    <source>
        <strain evidence="3">J115</strain>
    </source>
</reference>
<dbReference type="AlphaFoldDB" id="A0A4D7ATB5"/>
<evidence type="ECO:0000313" key="3">
    <source>
        <dbReference type="Proteomes" id="UP000298642"/>
    </source>
</evidence>
<dbReference type="KEGG" id="obj:EIO64_08035"/>
<dbReference type="EMBL" id="CP034413">
    <property type="protein sequence ID" value="QCI59176.1"/>
    <property type="molecule type" value="Genomic_DNA"/>
</dbReference>
<sequence>MAKRKEIKWRWEARGTMIGRQNGIIFRIYHPWDMPEREHTVSCYDTKGSARTISTAGYRKFTWEEAVEFCQAIAAGEIDLEDLRAEFAAIEAERERQALRKAVEEAKEFRGHLEAAGISYNTLLELEALRGNLGSLGHNALLGFERGEGWPDGT</sequence>
<accession>A0A4D7ATB5</accession>
<name>A0A4D7ATB5_9FIRM</name>
<keyword evidence="3" id="KW-1185">Reference proteome</keyword>
<proteinExistence type="predicted"/>
<dbReference type="RefSeq" id="WP_136891164.1">
    <property type="nucleotide sequence ID" value="NZ_CP034413.3"/>
</dbReference>
<feature type="coiled-coil region" evidence="1">
    <location>
        <begin position="73"/>
        <end position="109"/>
    </location>
</feature>
<protein>
    <submittedName>
        <fullName evidence="2">Uncharacterized protein</fullName>
    </submittedName>
</protein>
<organism evidence="2 3">
    <name type="scientific">Dysosmobacter welbionis</name>
    <dbReference type="NCBI Taxonomy" id="2093857"/>
    <lineage>
        <taxon>Bacteria</taxon>
        <taxon>Bacillati</taxon>
        <taxon>Bacillota</taxon>
        <taxon>Clostridia</taxon>
        <taxon>Eubacteriales</taxon>
        <taxon>Oscillospiraceae</taxon>
        <taxon>Dysosmobacter</taxon>
    </lineage>
</organism>
<dbReference type="Proteomes" id="UP000298642">
    <property type="component" value="Chromosome"/>
</dbReference>
<gene>
    <name evidence="2" type="ORF">EIO64_08035</name>
</gene>